<dbReference type="EMBL" id="LNQE01001104">
    <property type="protein sequence ID" value="KUG21074.1"/>
    <property type="molecule type" value="Genomic_DNA"/>
</dbReference>
<feature type="compositionally biased region" description="Basic and acidic residues" evidence="1">
    <location>
        <begin position="9"/>
        <end position="24"/>
    </location>
</feature>
<evidence type="ECO:0000313" key="2">
    <source>
        <dbReference type="EMBL" id="KUG21074.1"/>
    </source>
</evidence>
<proteinExistence type="predicted"/>
<protein>
    <submittedName>
        <fullName evidence="2">Uncharacterized protein</fullName>
    </submittedName>
</protein>
<comment type="caution">
    <text evidence="2">The sequence shown here is derived from an EMBL/GenBank/DDBJ whole genome shotgun (WGS) entry which is preliminary data.</text>
</comment>
<name>A0A0W8FK25_9ZZZZ</name>
<evidence type="ECO:0000256" key="1">
    <source>
        <dbReference type="SAM" id="MobiDB-lite"/>
    </source>
</evidence>
<reference evidence="2" key="1">
    <citation type="journal article" date="2015" name="Proc. Natl. Acad. Sci. U.S.A.">
        <title>Networks of energetic and metabolic interactions define dynamics in microbial communities.</title>
        <authorList>
            <person name="Embree M."/>
            <person name="Liu J.K."/>
            <person name="Al-Bassam M.M."/>
            <person name="Zengler K."/>
        </authorList>
    </citation>
    <scope>NUCLEOTIDE SEQUENCE</scope>
</reference>
<gene>
    <name evidence="2" type="ORF">ASZ90_009182</name>
</gene>
<accession>A0A0W8FK25</accession>
<organism evidence="2">
    <name type="scientific">hydrocarbon metagenome</name>
    <dbReference type="NCBI Taxonomy" id="938273"/>
    <lineage>
        <taxon>unclassified sequences</taxon>
        <taxon>metagenomes</taxon>
        <taxon>ecological metagenomes</taxon>
    </lineage>
</organism>
<dbReference type="AlphaFoldDB" id="A0A0W8FK25"/>
<sequence>MGSIFMEGTGERETPSSREDNRREAVYGDAKNQAARALHVQMPA</sequence>
<feature type="region of interest" description="Disordered" evidence="1">
    <location>
        <begin position="1"/>
        <end position="24"/>
    </location>
</feature>